<evidence type="ECO:0000256" key="1">
    <source>
        <dbReference type="ARBA" id="ARBA00004141"/>
    </source>
</evidence>
<organism evidence="7 8">
    <name type="scientific">[Candida] anglica</name>
    <dbReference type="NCBI Taxonomy" id="148631"/>
    <lineage>
        <taxon>Eukaryota</taxon>
        <taxon>Fungi</taxon>
        <taxon>Dikarya</taxon>
        <taxon>Ascomycota</taxon>
        <taxon>Saccharomycotina</taxon>
        <taxon>Pichiomycetes</taxon>
        <taxon>Debaryomycetaceae</taxon>
        <taxon>Kurtzmaniella</taxon>
    </lineage>
</organism>
<evidence type="ECO:0000313" key="7">
    <source>
        <dbReference type="EMBL" id="CAK7900895.1"/>
    </source>
</evidence>
<evidence type="ECO:0000256" key="5">
    <source>
        <dbReference type="ARBA" id="ARBA00023136"/>
    </source>
</evidence>
<evidence type="ECO:0000256" key="6">
    <source>
        <dbReference type="SAM" id="Phobius"/>
    </source>
</evidence>
<reference evidence="7 8" key="1">
    <citation type="submission" date="2024-01" db="EMBL/GenBank/DDBJ databases">
        <authorList>
            <consortium name="Genoscope - CEA"/>
            <person name="William W."/>
        </authorList>
    </citation>
    <scope>NUCLEOTIDE SEQUENCE [LARGE SCALE GENOMIC DNA]</scope>
    <source>
        <strain evidence="7 8">29B2s-10</strain>
    </source>
</reference>
<gene>
    <name evidence="7" type="primary">IZH2</name>
    <name evidence="7" type="ORF">CAAN4_C09494</name>
</gene>
<keyword evidence="5 6" id="KW-0472">Membrane</keyword>
<feature type="transmembrane region" description="Helical" evidence="6">
    <location>
        <begin position="243"/>
        <end position="262"/>
    </location>
</feature>
<keyword evidence="8" id="KW-1185">Reference proteome</keyword>
<dbReference type="PANTHER" id="PTHR20855">
    <property type="entry name" value="ADIPOR/PROGESTIN RECEPTOR-RELATED"/>
    <property type="match status" value="1"/>
</dbReference>
<evidence type="ECO:0000313" key="8">
    <source>
        <dbReference type="Proteomes" id="UP001497600"/>
    </source>
</evidence>
<evidence type="ECO:0000256" key="3">
    <source>
        <dbReference type="ARBA" id="ARBA00022692"/>
    </source>
</evidence>
<feature type="transmembrane region" description="Helical" evidence="6">
    <location>
        <begin position="209"/>
        <end position="231"/>
    </location>
</feature>
<dbReference type="Proteomes" id="UP001497600">
    <property type="component" value="Chromosome C"/>
</dbReference>
<accession>A0ABP0EC66</accession>
<sequence length="320" mass="36231">MNHRAKNNSLATVTATELIEQDVQSSPELVGHAAKLCLFDELEPWQQDNHYLISGYVRLTGSVRGCVASLAYLHNESVNIYSHLLPGLSTLWYVHHYVATKLEIYPTYFGWERFNLMMFAMAATTCFAMSASFHTMKSHSHDVYRSCNQLDYFGIVVMICVSLISIVLFAFHDHQGWVLVFTATFVALASVCTVVTLDPQFRSPKYRPFRSMMFSVFGLSGIFPIVVSIQVYGYTEAIARTHAWWLLAEGGLYLGGAAIYALRLPERWGCHSHRQGTFDYFGHSHQIFHVMVVIAAYCHWRSLLGAYSYLHENLVTGVTA</sequence>
<evidence type="ECO:0000256" key="4">
    <source>
        <dbReference type="ARBA" id="ARBA00022989"/>
    </source>
</evidence>
<feature type="transmembrane region" description="Helical" evidence="6">
    <location>
        <begin position="152"/>
        <end position="171"/>
    </location>
</feature>
<keyword evidence="3 6" id="KW-0812">Transmembrane</keyword>
<dbReference type="InterPro" id="IPR004254">
    <property type="entry name" value="AdipoR/HlyIII-related"/>
</dbReference>
<feature type="transmembrane region" description="Helical" evidence="6">
    <location>
        <begin position="114"/>
        <end position="131"/>
    </location>
</feature>
<proteinExistence type="inferred from homology"/>
<comment type="similarity">
    <text evidence="2">Belongs to the ADIPOR family.</text>
</comment>
<name>A0ABP0EC66_9ASCO</name>
<keyword evidence="4 6" id="KW-1133">Transmembrane helix</keyword>
<dbReference type="EMBL" id="OZ004255">
    <property type="protein sequence ID" value="CAK7900895.1"/>
    <property type="molecule type" value="Genomic_DNA"/>
</dbReference>
<feature type="transmembrane region" description="Helical" evidence="6">
    <location>
        <begin position="177"/>
        <end position="197"/>
    </location>
</feature>
<dbReference type="Pfam" id="PF03006">
    <property type="entry name" value="HlyIII"/>
    <property type="match status" value="1"/>
</dbReference>
<comment type="subcellular location">
    <subcellularLocation>
        <location evidence="1">Membrane</location>
        <topology evidence="1">Multi-pass membrane protein</topology>
    </subcellularLocation>
</comment>
<protein>
    <submittedName>
        <fullName evidence="7">ADIPOR-like receptor Izh2p</fullName>
    </submittedName>
</protein>
<dbReference type="PANTHER" id="PTHR20855:SF52">
    <property type="entry name" value="ADIPONECTIN RECEPTOR PROTEIN"/>
    <property type="match status" value="1"/>
</dbReference>
<evidence type="ECO:0000256" key="2">
    <source>
        <dbReference type="ARBA" id="ARBA00007018"/>
    </source>
</evidence>